<evidence type="ECO:0000313" key="2">
    <source>
        <dbReference type="EMBL" id="SFE92664.1"/>
    </source>
</evidence>
<dbReference type="EMBL" id="FONG01000006">
    <property type="protein sequence ID" value="SFE92664.1"/>
    <property type="molecule type" value="Genomic_DNA"/>
</dbReference>
<dbReference type="RefSeq" id="WP_245796017.1">
    <property type="nucleotide sequence ID" value="NZ_FONG01000006.1"/>
</dbReference>
<keyword evidence="3" id="KW-1185">Reference proteome</keyword>
<dbReference type="Proteomes" id="UP000199323">
    <property type="component" value="Unassembled WGS sequence"/>
</dbReference>
<organism evidence="2 3">
    <name type="scientific">Actinacidiphila alni</name>
    <dbReference type="NCBI Taxonomy" id="380248"/>
    <lineage>
        <taxon>Bacteria</taxon>
        <taxon>Bacillati</taxon>
        <taxon>Actinomycetota</taxon>
        <taxon>Actinomycetes</taxon>
        <taxon>Kitasatosporales</taxon>
        <taxon>Streptomycetaceae</taxon>
        <taxon>Actinacidiphila</taxon>
    </lineage>
</organism>
<dbReference type="AlphaFoldDB" id="A0A1I2EHU7"/>
<dbReference type="Pfam" id="PF13830">
    <property type="entry name" value="DUF4192"/>
    <property type="match status" value="1"/>
</dbReference>
<gene>
    <name evidence="2" type="ORF">SAMN05216251_106233</name>
</gene>
<feature type="compositionally biased region" description="Low complexity" evidence="1">
    <location>
        <begin position="365"/>
        <end position="374"/>
    </location>
</feature>
<reference evidence="2 3" key="1">
    <citation type="submission" date="2016-10" db="EMBL/GenBank/DDBJ databases">
        <authorList>
            <person name="de Groot N.N."/>
        </authorList>
    </citation>
    <scope>NUCLEOTIDE SEQUENCE [LARGE SCALE GENOMIC DNA]</scope>
    <source>
        <strain evidence="2 3">CGMCC 4.3510</strain>
    </source>
</reference>
<evidence type="ECO:0000313" key="3">
    <source>
        <dbReference type="Proteomes" id="UP000199323"/>
    </source>
</evidence>
<protein>
    <recommendedName>
        <fullName evidence="4">DUF4192 domain-containing protein</fullName>
    </recommendedName>
</protein>
<dbReference type="InterPro" id="IPR025447">
    <property type="entry name" value="DUF4192"/>
</dbReference>
<feature type="region of interest" description="Disordered" evidence="1">
    <location>
        <begin position="358"/>
        <end position="395"/>
    </location>
</feature>
<proteinExistence type="predicted"/>
<name>A0A1I2EHU7_9ACTN</name>
<sequence>MDQVTLRSATELADALPYLMGYQPSDSAVLVALHGEHSRFGGRLRLGLPEDPREWPAMADQLAECLVRNSIRRRGRPDAMVLFLSRDPRDAERPSDVMERLRPLAQHIRIACGALDVPVVEALCVSGGRWWSYCRPAAAVPEQGSALAPPGRSVMAAATAYAGLPAPRPMLDIEARLKPPQPRNREHEIALDAACAELVPRMLDGDTCERVRQRTLAKARAALERFRAAPRTDDPARADRQDDRLLDDHEAAAMILGLQDRTTRDRVSEWTAPEQADAALRLWRALARRCAGPYADHAATMLALAGWVAWSSGDEAEARIALGLSLDLEPHCGYARLLHYAVCEGLDPELLRSRLRQDRRERVVGSATARRGPAGSAGRGPGRHSPGGRRARTRR</sequence>
<accession>A0A1I2EHU7</accession>
<dbReference type="STRING" id="380248.SAMN05216251_106233"/>
<evidence type="ECO:0008006" key="4">
    <source>
        <dbReference type="Google" id="ProtNLM"/>
    </source>
</evidence>
<feature type="compositionally biased region" description="Basic residues" evidence="1">
    <location>
        <begin position="386"/>
        <end position="395"/>
    </location>
</feature>
<evidence type="ECO:0000256" key="1">
    <source>
        <dbReference type="SAM" id="MobiDB-lite"/>
    </source>
</evidence>